<name>A0ABY8EDV6_9FIRM</name>
<dbReference type="GO" id="GO:0008168">
    <property type="term" value="F:methyltransferase activity"/>
    <property type="evidence" value="ECO:0007669"/>
    <property type="project" value="UniProtKB-KW"/>
</dbReference>
<dbReference type="InterPro" id="IPR029063">
    <property type="entry name" value="SAM-dependent_MTases_sf"/>
</dbReference>
<protein>
    <submittedName>
        <fullName evidence="1">Class I SAM-dependent methyltransferase</fullName>
    </submittedName>
</protein>
<gene>
    <name evidence="1" type="ORF">P4S50_03390</name>
</gene>
<dbReference type="RefSeq" id="WP_277733111.1">
    <property type="nucleotide sequence ID" value="NZ_CP120733.1"/>
</dbReference>
<keyword evidence="2" id="KW-1185">Reference proteome</keyword>
<keyword evidence="1" id="KW-0489">Methyltransferase</keyword>
<dbReference type="Proteomes" id="UP001222800">
    <property type="component" value="Chromosome"/>
</dbReference>
<proteinExistence type="predicted"/>
<reference evidence="1 2" key="1">
    <citation type="submission" date="2023-03" db="EMBL/GenBank/DDBJ databases">
        <title>Complete genome sequence of Tepidibacter sp. SWIR-1, isolated from a deep-sea hydrothermal vent.</title>
        <authorList>
            <person name="Li X."/>
        </authorList>
    </citation>
    <scope>NUCLEOTIDE SEQUENCE [LARGE SCALE GENOMIC DNA]</scope>
    <source>
        <strain evidence="1 2">SWIR-1</strain>
    </source>
</reference>
<dbReference type="GO" id="GO:0032259">
    <property type="term" value="P:methylation"/>
    <property type="evidence" value="ECO:0007669"/>
    <property type="project" value="UniProtKB-KW"/>
</dbReference>
<keyword evidence="1" id="KW-0808">Transferase</keyword>
<sequence>MDNLINNWNEINSQKKVWDNIVAEDNKFYYELEGEKIFLSSFEDNDLPKSQYELTALGDMLTKLSSCANIMCKRPGTEEVTFYCHLSQPHGGWLNKVVDKKMLEKVAPPINWRRDVVIEFVNNAVHNYVFNIKEGFAAIDIGCGGGFDSLEVERIMRGIHSDLDYKIVNVDIDEKWLKNNENLSLKMFGKDTNISRYNMSVFDYFDEKNYKNDFENFDNLIVLCNGFAEFFDDDNLTKLYKGIYELTKGFKGKIDIVLPFSVKDEKQEKIGHRIGFKYRTKSREYMLDLVKDIFEEFEVDFEEKHSQIVLKLKK</sequence>
<dbReference type="EMBL" id="CP120733">
    <property type="protein sequence ID" value="WFD11133.1"/>
    <property type="molecule type" value="Genomic_DNA"/>
</dbReference>
<organism evidence="1 2">
    <name type="scientific">Tepidibacter hydrothermalis</name>
    <dbReference type="NCBI Taxonomy" id="3036126"/>
    <lineage>
        <taxon>Bacteria</taxon>
        <taxon>Bacillati</taxon>
        <taxon>Bacillota</taxon>
        <taxon>Clostridia</taxon>
        <taxon>Peptostreptococcales</taxon>
        <taxon>Peptostreptococcaceae</taxon>
        <taxon>Tepidibacter</taxon>
    </lineage>
</organism>
<dbReference type="SUPFAM" id="SSF53335">
    <property type="entry name" value="S-adenosyl-L-methionine-dependent methyltransferases"/>
    <property type="match status" value="1"/>
</dbReference>
<dbReference type="Gene3D" id="3.40.50.150">
    <property type="entry name" value="Vaccinia Virus protein VP39"/>
    <property type="match status" value="1"/>
</dbReference>
<evidence type="ECO:0000313" key="2">
    <source>
        <dbReference type="Proteomes" id="UP001222800"/>
    </source>
</evidence>
<accession>A0ABY8EDV6</accession>
<evidence type="ECO:0000313" key="1">
    <source>
        <dbReference type="EMBL" id="WFD11133.1"/>
    </source>
</evidence>